<organism evidence="3 4">
    <name type="scientific">Sulfobacillus acidophilus</name>
    <dbReference type="NCBI Taxonomy" id="53633"/>
    <lineage>
        <taxon>Bacteria</taxon>
        <taxon>Bacillati</taxon>
        <taxon>Bacillota</taxon>
        <taxon>Clostridia</taxon>
        <taxon>Eubacteriales</taxon>
        <taxon>Clostridiales Family XVII. Incertae Sedis</taxon>
        <taxon>Sulfobacillus</taxon>
    </lineage>
</organism>
<dbReference type="PANTHER" id="PTHR30383:SF5">
    <property type="entry name" value="SGNH HYDROLASE-TYPE ESTERASE DOMAIN-CONTAINING PROTEIN"/>
    <property type="match status" value="1"/>
</dbReference>
<evidence type="ECO:0000313" key="3">
    <source>
        <dbReference type="EMBL" id="PSR20581.1"/>
    </source>
</evidence>
<dbReference type="InterPro" id="IPR007407">
    <property type="entry name" value="DUF459"/>
</dbReference>
<gene>
    <name evidence="3" type="ORF">C7B45_14410</name>
</gene>
<evidence type="ECO:0000256" key="1">
    <source>
        <dbReference type="SAM" id="MobiDB-lite"/>
    </source>
</evidence>
<sequence>MLKMLPWAVRVMTLGAVLLGAVGCQSISASASVKTSPVTPMSAHASLRPKRHRRITPRSKSPHHPITFASDALSLPEPSPSHPLKILVIGDSLGEDLQDGLIDIAGPSSAITVIPAAVGSTGLANVAYYNWPKVLEQDLTRDHPQVVIILIGGNDAVGFLQNGQPVEFGTALWRADYGDRVASIIRESRQAGADIVWVGLPLMAQGSVLPNSYMHELNAVYAAQVARNPGVATFIPTWSLFRTPNGQFAEYLTDSQGQSVMVRDPDGVHIAPPAGQELIAAYVLSHLTHLAHISVCLNGSNLWAQYSFPHCRNSSQQG</sequence>
<feature type="chain" id="PRO_5015728678" evidence="2">
    <location>
        <begin position="32"/>
        <end position="318"/>
    </location>
</feature>
<reference evidence="3 4" key="1">
    <citation type="journal article" date="2014" name="BMC Genomics">
        <title>Comparison of environmental and isolate Sulfobacillus genomes reveals diverse carbon, sulfur, nitrogen, and hydrogen metabolisms.</title>
        <authorList>
            <person name="Justice N.B."/>
            <person name="Norman A."/>
            <person name="Brown C.T."/>
            <person name="Singh A."/>
            <person name="Thomas B.C."/>
            <person name="Banfield J.F."/>
        </authorList>
    </citation>
    <scope>NUCLEOTIDE SEQUENCE [LARGE SCALE GENOMIC DNA]</scope>
    <source>
        <strain evidence="3">AMDSBA3</strain>
    </source>
</reference>
<accession>A0A2T2WEB3</accession>
<name>A0A2T2WEB3_9FIRM</name>
<dbReference type="EMBL" id="PXYV01000057">
    <property type="protein sequence ID" value="PSR20581.1"/>
    <property type="molecule type" value="Genomic_DNA"/>
</dbReference>
<dbReference type="InterPro" id="IPR036514">
    <property type="entry name" value="SGNH_hydro_sf"/>
</dbReference>
<dbReference type="GO" id="GO:0004622">
    <property type="term" value="F:phosphatidylcholine lysophospholipase activity"/>
    <property type="evidence" value="ECO:0007669"/>
    <property type="project" value="TreeGrafter"/>
</dbReference>
<dbReference type="SUPFAM" id="SSF52266">
    <property type="entry name" value="SGNH hydrolase"/>
    <property type="match status" value="1"/>
</dbReference>
<dbReference type="InterPro" id="IPR051532">
    <property type="entry name" value="Ester_Hydrolysis_Enzymes"/>
</dbReference>
<keyword evidence="2" id="KW-0732">Signal</keyword>
<dbReference type="Pfam" id="PF04311">
    <property type="entry name" value="DUF459"/>
    <property type="match status" value="1"/>
</dbReference>
<dbReference type="AlphaFoldDB" id="A0A2T2WEB3"/>
<proteinExistence type="predicted"/>
<feature type="region of interest" description="Disordered" evidence="1">
    <location>
        <begin position="38"/>
        <end position="66"/>
    </location>
</feature>
<dbReference type="Gene3D" id="3.40.50.1110">
    <property type="entry name" value="SGNH hydrolase"/>
    <property type="match status" value="1"/>
</dbReference>
<dbReference type="PROSITE" id="PS51257">
    <property type="entry name" value="PROKAR_LIPOPROTEIN"/>
    <property type="match status" value="1"/>
</dbReference>
<evidence type="ECO:0000256" key="2">
    <source>
        <dbReference type="SAM" id="SignalP"/>
    </source>
</evidence>
<feature type="compositionally biased region" description="Basic residues" evidence="1">
    <location>
        <begin position="47"/>
        <end position="63"/>
    </location>
</feature>
<protein>
    <submittedName>
        <fullName evidence="3">DUF459 domain-containing protein</fullName>
    </submittedName>
</protein>
<evidence type="ECO:0000313" key="4">
    <source>
        <dbReference type="Proteomes" id="UP000241848"/>
    </source>
</evidence>
<dbReference type="PANTHER" id="PTHR30383">
    <property type="entry name" value="THIOESTERASE 1/PROTEASE 1/LYSOPHOSPHOLIPASE L1"/>
    <property type="match status" value="1"/>
</dbReference>
<feature type="signal peptide" evidence="2">
    <location>
        <begin position="1"/>
        <end position="31"/>
    </location>
</feature>
<comment type="caution">
    <text evidence="3">The sequence shown here is derived from an EMBL/GenBank/DDBJ whole genome shotgun (WGS) entry which is preliminary data.</text>
</comment>
<dbReference type="Proteomes" id="UP000241848">
    <property type="component" value="Unassembled WGS sequence"/>
</dbReference>